<feature type="transmembrane region" description="Helical" evidence="1">
    <location>
        <begin position="12"/>
        <end position="37"/>
    </location>
</feature>
<sequence>MQETTLGRTRWGRFTAVTGVAGIAMATLGIALAQGLLAASFNVNGKPFQIESAALAGDGFGAIMDKVTKDNADGTTSGQAVARAGFQTANLNGLCAAVHQSVLGLPFTLKIAAGNPNDAVNDIAAQDLVLDGESVNANASMNGLALGKSADDVQMGTSTGSLGGTPGNFGLQSTTANLNGLHAEAYSATIAGTINLTGLSLAIESGSTNCTIVP</sequence>
<protein>
    <recommendedName>
        <fullName evidence="4">Cholesterol esterase</fullName>
    </recommendedName>
</protein>
<keyword evidence="3" id="KW-1185">Reference proteome</keyword>
<evidence type="ECO:0000256" key="1">
    <source>
        <dbReference type="SAM" id="Phobius"/>
    </source>
</evidence>
<keyword evidence="1" id="KW-0472">Membrane</keyword>
<gene>
    <name evidence="2" type="ORF">SAMN05192558_104365</name>
</gene>
<keyword evidence="1" id="KW-0812">Transmembrane</keyword>
<reference evidence="3" key="1">
    <citation type="submission" date="2016-10" db="EMBL/GenBank/DDBJ databases">
        <authorList>
            <person name="Varghese N."/>
            <person name="Submissions S."/>
        </authorList>
    </citation>
    <scope>NUCLEOTIDE SEQUENCE [LARGE SCALE GENOMIC DNA]</scope>
    <source>
        <strain evidence="3">IBRC-M 10655</strain>
    </source>
</reference>
<evidence type="ECO:0008006" key="4">
    <source>
        <dbReference type="Google" id="ProtNLM"/>
    </source>
</evidence>
<dbReference type="OrthoDB" id="3686197at2"/>
<evidence type="ECO:0000313" key="3">
    <source>
        <dbReference type="Proteomes" id="UP000199651"/>
    </source>
</evidence>
<accession>A0A1H0M0J5</accession>
<organism evidence="2 3">
    <name type="scientific">Actinokineospora alba</name>
    <dbReference type="NCBI Taxonomy" id="504798"/>
    <lineage>
        <taxon>Bacteria</taxon>
        <taxon>Bacillati</taxon>
        <taxon>Actinomycetota</taxon>
        <taxon>Actinomycetes</taxon>
        <taxon>Pseudonocardiales</taxon>
        <taxon>Pseudonocardiaceae</taxon>
        <taxon>Actinokineospora</taxon>
    </lineage>
</organism>
<name>A0A1H0M0J5_9PSEU</name>
<evidence type="ECO:0000313" key="2">
    <source>
        <dbReference type="EMBL" id="SDO73893.1"/>
    </source>
</evidence>
<dbReference type="Proteomes" id="UP000199651">
    <property type="component" value="Unassembled WGS sequence"/>
</dbReference>
<dbReference type="STRING" id="504798.SAMN05421871_10595"/>
<dbReference type="Pfam" id="PF19741">
    <property type="entry name" value="DUF6230"/>
    <property type="match status" value="1"/>
</dbReference>
<dbReference type="EMBL" id="FNJB01000004">
    <property type="protein sequence ID" value="SDO73893.1"/>
    <property type="molecule type" value="Genomic_DNA"/>
</dbReference>
<keyword evidence="1" id="KW-1133">Transmembrane helix</keyword>
<proteinExistence type="predicted"/>
<dbReference type="AlphaFoldDB" id="A0A1H0M0J5"/>
<dbReference type="RefSeq" id="WP_091373891.1">
    <property type="nucleotide sequence ID" value="NZ_FNDV01000005.1"/>
</dbReference>
<dbReference type="InterPro" id="IPR046198">
    <property type="entry name" value="DUF6230"/>
</dbReference>